<accession>A0A0F9RNJ5</accession>
<evidence type="ECO:0000313" key="3">
    <source>
        <dbReference type="EMBL" id="KKN18848.1"/>
    </source>
</evidence>
<dbReference type="Pfam" id="PF02195">
    <property type="entry name" value="ParB_N"/>
    <property type="match status" value="1"/>
</dbReference>
<dbReference type="InterPro" id="IPR036086">
    <property type="entry name" value="ParB/Sulfiredoxin_sf"/>
</dbReference>
<dbReference type="GO" id="GO:0003677">
    <property type="term" value="F:DNA binding"/>
    <property type="evidence" value="ECO:0007669"/>
    <property type="project" value="InterPro"/>
</dbReference>
<dbReference type="InterPro" id="IPR041468">
    <property type="entry name" value="HTH_ParB/Spo0J"/>
</dbReference>
<feature type="domain" description="ParB-like N-terminal" evidence="2">
    <location>
        <begin position="7"/>
        <end position="96"/>
    </location>
</feature>
<proteinExistence type="predicted"/>
<dbReference type="PANTHER" id="PTHR33375">
    <property type="entry name" value="CHROMOSOME-PARTITIONING PROTEIN PARB-RELATED"/>
    <property type="match status" value="1"/>
</dbReference>
<sequence>MPMQDIREIQTKKIQVGEHEQRFEDEDPDIAELGQSIQRVGLLNPLCVGEDGDRFILIAGHRRLEACKRIGLEVVQCLVAKGDEATKREITFAENFFKKDLTPIELAAAIANEVKDKTMTIEQLAAGFRKSTDWVRRQMAIVGWPADILEGIHSGKISIAAASNLACITEDHYRKSLVRQACENGATARVTSGWLQCWRSMIPAEEAIQQEPEDPDAPDMPMVPQGPCLVCHEVFRVDELSHVPLCSICINVVGKAK</sequence>
<dbReference type="GO" id="GO:0007059">
    <property type="term" value="P:chromosome segregation"/>
    <property type="evidence" value="ECO:0007669"/>
    <property type="project" value="UniProtKB-KW"/>
</dbReference>
<protein>
    <recommendedName>
        <fullName evidence="2">ParB-like N-terminal domain-containing protein</fullName>
    </recommendedName>
</protein>
<dbReference type="Gene3D" id="3.90.1530.30">
    <property type="match status" value="1"/>
</dbReference>
<dbReference type="InterPro" id="IPR050336">
    <property type="entry name" value="Chromosome_partition/occlusion"/>
</dbReference>
<keyword evidence="1" id="KW-0159">Chromosome partition</keyword>
<dbReference type="SUPFAM" id="SSF110849">
    <property type="entry name" value="ParB/Sulfiredoxin"/>
    <property type="match status" value="1"/>
</dbReference>
<dbReference type="GO" id="GO:0005694">
    <property type="term" value="C:chromosome"/>
    <property type="evidence" value="ECO:0007669"/>
    <property type="project" value="TreeGrafter"/>
</dbReference>
<dbReference type="Gene3D" id="1.10.10.2830">
    <property type="match status" value="1"/>
</dbReference>
<gene>
    <name evidence="3" type="ORF">LCGC14_0951570</name>
</gene>
<dbReference type="PANTHER" id="PTHR33375:SF1">
    <property type="entry name" value="CHROMOSOME-PARTITIONING PROTEIN PARB-RELATED"/>
    <property type="match status" value="1"/>
</dbReference>
<dbReference type="AlphaFoldDB" id="A0A0F9RNJ5"/>
<dbReference type="Pfam" id="PF17762">
    <property type="entry name" value="HTH_ParB"/>
    <property type="match status" value="1"/>
</dbReference>
<dbReference type="SMART" id="SM00470">
    <property type="entry name" value="ParB"/>
    <property type="match status" value="1"/>
</dbReference>
<dbReference type="EMBL" id="LAZR01003390">
    <property type="protein sequence ID" value="KKN18848.1"/>
    <property type="molecule type" value="Genomic_DNA"/>
</dbReference>
<dbReference type="InterPro" id="IPR004437">
    <property type="entry name" value="ParB/RepB/Spo0J"/>
</dbReference>
<dbReference type="NCBIfam" id="TIGR00180">
    <property type="entry name" value="parB_part"/>
    <property type="match status" value="1"/>
</dbReference>
<name>A0A0F9RNJ5_9ZZZZ</name>
<comment type="caution">
    <text evidence="3">The sequence shown here is derived from an EMBL/GenBank/DDBJ whole genome shotgun (WGS) entry which is preliminary data.</text>
</comment>
<evidence type="ECO:0000256" key="1">
    <source>
        <dbReference type="ARBA" id="ARBA00022829"/>
    </source>
</evidence>
<organism evidence="3">
    <name type="scientific">marine sediment metagenome</name>
    <dbReference type="NCBI Taxonomy" id="412755"/>
    <lineage>
        <taxon>unclassified sequences</taxon>
        <taxon>metagenomes</taxon>
        <taxon>ecological metagenomes</taxon>
    </lineage>
</organism>
<dbReference type="InterPro" id="IPR003115">
    <property type="entry name" value="ParB_N"/>
</dbReference>
<dbReference type="SUPFAM" id="SSF109709">
    <property type="entry name" value="KorB DNA-binding domain-like"/>
    <property type="match status" value="1"/>
</dbReference>
<evidence type="ECO:0000259" key="2">
    <source>
        <dbReference type="SMART" id="SM00470"/>
    </source>
</evidence>
<reference evidence="3" key="1">
    <citation type="journal article" date="2015" name="Nature">
        <title>Complex archaea that bridge the gap between prokaryotes and eukaryotes.</title>
        <authorList>
            <person name="Spang A."/>
            <person name="Saw J.H."/>
            <person name="Jorgensen S.L."/>
            <person name="Zaremba-Niedzwiedzka K."/>
            <person name="Martijn J."/>
            <person name="Lind A.E."/>
            <person name="van Eijk R."/>
            <person name="Schleper C."/>
            <person name="Guy L."/>
            <person name="Ettema T.J."/>
        </authorList>
    </citation>
    <scope>NUCLEOTIDE SEQUENCE</scope>
</reference>